<keyword evidence="1" id="KW-0812">Transmembrane</keyword>
<protein>
    <submittedName>
        <fullName evidence="2">Uncharacterized protein</fullName>
    </submittedName>
</protein>
<keyword evidence="1" id="KW-1133">Transmembrane helix</keyword>
<keyword evidence="3" id="KW-1185">Reference proteome</keyword>
<dbReference type="AlphaFoldDB" id="A0A2R3ZA19"/>
<dbReference type="KEGG" id="grs:C7S20_18655"/>
<evidence type="ECO:0000256" key="1">
    <source>
        <dbReference type="SAM" id="Phobius"/>
    </source>
</evidence>
<sequence>MFKNFIKTLMLVLVIVIIRSLFLQKDFYYMIWENNPVTVVFIISILIALFGVGINLLRRKKLNKDLL</sequence>
<keyword evidence="1" id="KW-0472">Membrane</keyword>
<gene>
    <name evidence="2" type="ORF">C7S20_18655</name>
</gene>
<name>A0A2R3ZA19_9FLAO</name>
<dbReference type="EMBL" id="CP028136">
    <property type="protein sequence ID" value="AVR47107.1"/>
    <property type="molecule type" value="Genomic_DNA"/>
</dbReference>
<dbReference type="Proteomes" id="UP000241507">
    <property type="component" value="Chromosome"/>
</dbReference>
<evidence type="ECO:0000313" key="2">
    <source>
        <dbReference type="EMBL" id="AVR47107.1"/>
    </source>
</evidence>
<reference evidence="3" key="1">
    <citation type="submission" date="2018-03" db="EMBL/GenBank/DDBJ databases">
        <title>Gramella fulva sp. nov., isolated from a dry surface of tidal flat.</title>
        <authorList>
            <person name="Hwang S.H."/>
            <person name="Hwang W.M."/>
            <person name="Kang K."/>
            <person name="Ahn T.-Y."/>
        </authorList>
    </citation>
    <scope>NUCLEOTIDE SEQUENCE [LARGE SCALE GENOMIC DNA]</scope>
    <source>
        <strain evidence="3">SH35</strain>
    </source>
</reference>
<organism evidence="2 3">
    <name type="scientific">Christiangramia fulva</name>
    <dbReference type="NCBI Taxonomy" id="2126553"/>
    <lineage>
        <taxon>Bacteria</taxon>
        <taxon>Pseudomonadati</taxon>
        <taxon>Bacteroidota</taxon>
        <taxon>Flavobacteriia</taxon>
        <taxon>Flavobacteriales</taxon>
        <taxon>Flavobacteriaceae</taxon>
        <taxon>Christiangramia</taxon>
    </lineage>
</organism>
<proteinExistence type="predicted"/>
<evidence type="ECO:0000313" key="3">
    <source>
        <dbReference type="Proteomes" id="UP000241507"/>
    </source>
</evidence>
<accession>A0A2R3ZA19</accession>
<feature type="transmembrane region" description="Helical" evidence="1">
    <location>
        <begin position="39"/>
        <end position="57"/>
    </location>
</feature>